<dbReference type="InterPro" id="IPR000914">
    <property type="entry name" value="SBP_5_dom"/>
</dbReference>
<reference evidence="6" key="1">
    <citation type="submission" date="2018-06" db="EMBL/GenBank/DDBJ databases">
        <authorList>
            <person name="Khan S.A."/>
        </authorList>
    </citation>
    <scope>NUCLEOTIDE SEQUENCE [LARGE SCALE GENOMIC DNA]</scope>
    <source>
        <strain evidence="6">DB-1506</strain>
    </source>
</reference>
<dbReference type="PANTHER" id="PTHR30290">
    <property type="entry name" value="PERIPLASMIC BINDING COMPONENT OF ABC TRANSPORTER"/>
    <property type="match status" value="1"/>
</dbReference>
<gene>
    <name evidence="5" type="ORF">DOO78_11870</name>
</gene>
<name>A0A327M650_9PROT</name>
<evidence type="ECO:0000259" key="4">
    <source>
        <dbReference type="Pfam" id="PF00496"/>
    </source>
</evidence>
<dbReference type="CDD" id="cd08502">
    <property type="entry name" value="PBP2_NikA_DppA_OppA_like_16"/>
    <property type="match status" value="1"/>
</dbReference>
<protein>
    <submittedName>
        <fullName evidence="5">ABC transporter substrate-binding protein</fullName>
    </submittedName>
</protein>
<comment type="caution">
    <text evidence="5">The sequence shown here is derived from an EMBL/GenBank/DDBJ whole genome shotgun (WGS) entry which is preliminary data.</text>
</comment>
<comment type="subcellular location">
    <subcellularLocation>
        <location evidence="1">Periplasm</location>
    </subcellularLocation>
</comment>
<dbReference type="SUPFAM" id="SSF53850">
    <property type="entry name" value="Periplasmic binding protein-like II"/>
    <property type="match status" value="1"/>
</dbReference>
<dbReference type="PANTHER" id="PTHR30290:SF38">
    <property type="entry name" value="D,D-DIPEPTIDE-BINDING PERIPLASMIC PROTEIN DDPA-RELATED"/>
    <property type="match status" value="1"/>
</dbReference>
<keyword evidence="6" id="KW-1185">Reference proteome</keyword>
<dbReference type="Proteomes" id="UP000249065">
    <property type="component" value="Unassembled WGS sequence"/>
</dbReference>
<evidence type="ECO:0000256" key="1">
    <source>
        <dbReference type="ARBA" id="ARBA00004418"/>
    </source>
</evidence>
<feature type="domain" description="Solute-binding protein family 5" evidence="4">
    <location>
        <begin position="78"/>
        <end position="450"/>
    </location>
</feature>
<keyword evidence="3" id="KW-0732">Signal</keyword>
<dbReference type="GO" id="GO:1904680">
    <property type="term" value="F:peptide transmembrane transporter activity"/>
    <property type="evidence" value="ECO:0007669"/>
    <property type="project" value="TreeGrafter"/>
</dbReference>
<dbReference type="InterPro" id="IPR039424">
    <property type="entry name" value="SBP_5"/>
</dbReference>
<dbReference type="Gene3D" id="3.10.105.10">
    <property type="entry name" value="Dipeptide-binding Protein, Domain 3"/>
    <property type="match status" value="1"/>
</dbReference>
<dbReference type="AlphaFoldDB" id="A0A327M650"/>
<evidence type="ECO:0000256" key="3">
    <source>
        <dbReference type="ARBA" id="ARBA00022729"/>
    </source>
</evidence>
<dbReference type="InterPro" id="IPR030678">
    <property type="entry name" value="Peptide/Ni-bd"/>
</dbReference>
<evidence type="ECO:0000313" key="5">
    <source>
        <dbReference type="EMBL" id="RAI58771.1"/>
    </source>
</evidence>
<dbReference type="PIRSF" id="PIRSF002741">
    <property type="entry name" value="MppA"/>
    <property type="match status" value="1"/>
</dbReference>
<sequence length="525" mass="58172">MRGLAMTRRAALGTGLALPFLSLPGFRSGARAQAAPVNLVLESEVVILDPHATTAAITRTFASHVFDTLFSMDGEGMIRPQMVEAWERSADGLTWEFRLRPGLRWHDGGTVTAQDCVASLERWAPRDSLGRMLWAAKATLAATDARSFRLVLSRPFPMVLEVLGKPNAPLPVMLPERLARVPVEQRIREPIGSGPFRFRPADWRSGDVMVLERFEGYVPREEPADFLAGGKRVHLPAIALRVMPDQATGASALMAGEIDYMQYLPFDLLPRLEKARGVRLVGLGGIHMFQGNFRINHVAPPMDDPEIRRVLWRCADQAAILTAIGVPERYRAPACPAFFLCSAPLESRAGTAEMAFDPAEAKRMLAATRYRGEKLAFLTVSGSISQAAAQVMIQSMQQAGFAVEEQAMDWGTLLARRGKREGWHLFTVYANGTDMFSPLTHFYTSNTCADYPGWDCSREVEALLRDFAQAGDAAERRRLAEAIQAAEVRHVPAVMWGQFTIPAGIRDRLKDVPRAAYPMFWEAHL</sequence>
<dbReference type="EMBL" id="QLIX01000007">
    <property type="protein sequence ID" value="RAI58771.1"/>
    <property type="molecule type" value="Genomic_DNA"/>
</dbReference>
<dbReference type="GO" id="GO:0043190">
    <property type="term" value="C:ATP-binding cassette (ABC) transporter complex"/>
    <property type="evidence" value="ECO:0007669"/>
    <property type="project" value="InterPro"/>
</dbReference>
<organism evidence="5 6">
    <name type="scientific">Roseicella frigidaeris</name>
    <dbReference type="NCBI Taxonomy" id="2230885"/>
    <lineage>
        <taxon>Bacteria</taxon>
        <taxon>Pseudomonadati</taxon>
        <taxon>Pseudomonadota</taxon>
        <taxon>Alphaproteobacteria</taxon>
        <taxon>Acetobacterales</taxon>
        <taxon>Roseomonadaceae</taxon>
        <taxon>Roseicella</taxon>
    </lineage>
</organism>
<dbReference type="GO" id="GO:0015833">
    <property type="term" value="P:peptide transport"/>
    <property type="evidence" value="ECO:0007669"/>
    <property type="project" value="TreeGrafter"/>
</dbReference>
<dbReference type="GO" id="GO:0030288">
    <property type="term" value="C:outer membrane-bounded periplasmic space"/>
    <property type="evidence" value="ECO:0007669"/>
    <property type="project" value="UniProtKB-ARBA"/>
</dbReference>
<evidence type="ECO:0000256" key="2">
    <source>
        <dbReference type="ARBA" id="ARBA00005695"/>
    </source>
</evidence>
<dbReference type="Gene3D" id="3.40.190.10">
    <property type="entry name" value="Periplasmic binding protein-like II"/>
    <property type="match status" value="1"/>
</dbReference>
<dbReference type="OrthoDB" id="7232729at2"/>
<evidence type="ECO:0000313" key="6">
    <source>
        <dbReference type="Proteomes" id="UP000249065"/>
    </source>
</evidence>
<accession>A0A327M650</accession>
<comment type="similarity">
    <text evidence="2">Belongs to the bacterial solute-binding protein 5 family.</text>
</comment>
<dbReference type="Pfam" id="PF00496">
    <property type="entry name" value="SBP_bac_5"/>
    <property type="match status" value="1"/>
</dbReference>
<dbReference type="RefSeq" id="WP_111469978.1">
    <property type="nucleotide sequence ID" value="NZ_QLIX01000007.1"/>
</dbReference>
<proteinExistence type="inferred from homology"/>